<organism evidence="1 2">
    <name type="scientific">Candidatus Ryanbacteria bacterium RIFCSPLOWO2_02_FULL_45_11c</name>
    <dbReference type="NCBI Taxonomy" id="1802128"/>
    <lineage>
        <taxon>Bacteria</taxon>
        <taxon>Candidatus Ryaniibacteriota</taxon>
    </lineage>
</organism>
<dbReference type="AlphaFoldDB" id="A0A1G2H2L4"/>
<name>A0A1G2H2L4_9BACT</name>
<protein>
    <submittedName>
        <fullName evidence="1">Uncharacterized protein</fullName>
    </submittedName>
</protein>
<evidence type="ECO:0000313" key="1">
    <source>
        <dbReference type="EMBL" id="OGZ56481.1"/>
    </source>
</evidence>
<reference evidence="1 2" key="1">
    <citation type="journal article" date="2016" name="Nat. Commun.">
        <title>Thousands of microbial genomes shed light on interconnected biogeochemical processes in an aquifer system.</title>
        <authorList>
            <person name="Anantharaman K."/>
            <person name="Brown C.T."/>
            <person name="Hug L.A."/>
            <person name="Sharon I."/>
            <person name="Castelle C.J."/>
            <person name="Probst A.J."/>
            <person name="Thomas B.C."/>
            <person name="Singh A."/>
            <person name="Wilkins M.J."/>
            <person name="Karaoz U."/>
            <person name="Brodie E.L."/>
            <person name="Williams K.H."/>
            <person name="Hubbard S.S."/>
            <person name="Banfield J.F."/>
        </authorList>
    </citation>
    <scope>NUCLEOTIDE SEQUENCE [LARGE SCALE GENOMIC DNA]</scope>
</reference>
<comment type="caution">
    <text evidence="1">The sequence shown here is derived from an EMBL/GenBank/DDBJ whole genome shotgun (WGS) entry which is preliminary data.</text>
</comment>
<proteinExistence type="predicted"/>
<gene>
    <name evidence="1" type="ORF">A3H64_01020</name>
</gene>
<evidence type="ECO:0000313" key="2">
    <source>
        <dbReference type="Proteomes" id="UP000178186"/>
    </source>
</evidence>
<accession>A0A1G2H2L4</accession>
<dbReference type="Proteomes" id="UP000178186">
    <property type="component" value="Unassembled WGS sequence"/>
</dbReference>
<dbReference type="EMBL" id="MHNY01000011">
    <property type="protein sequence ID" value="OGZ56481.1"/>
    <property type="molecule type" value="Genomic_DNA"/>
</dbReference>
<sequence length="112" mass="11366">MSGGGVVLFTITATPEDVVIFPAASRAVAVNVCDPFDAVVLFHVIEYGEVVSSAPRFAPSSLNCTPATPTLSLALAEIITEVPDTVEPDVGAVMDTIGAVVSAGGGLPEPRL</sequence>